<dbReference type="EMBL" id="KN824281">
    <property type="protein sequence ID" value="KIM31608.1"/>
    <property type="molecule type" value="Genomic_DNA"/>
</dbReference>
<evidence type="ECO:0000313" key="3">
    <source>
        <dbReference type="Proteomes" id="UP000054097"/>
    </source>
</evidence>
<protein>
    <recommendedName>
        <fullName evidence="1">F-box domain-containing protein</fullName>
    </recommendedName>
</protein>
<evidence type="ECO:0000313" key="2">
    <source>
        <dbReference type="EMBL" id="KIM31608.1"/>
    </source>
</evidence>
<evidence type="ECO:0000259" key="1">
    <source>
        <dbReference type="PROSITE" id="PS50181"/>
    </source>
</evidence>
<dbReference type="InterPro" id="IPR032675">
    <property type="entry name" value="LRR_dom_sf"/>
</dbReference>
<dbReference type="Gene3D" id="3.80.10.10">
    <property type="entry name" value="Ribonuclease Inhibitor"/>
    <property type="match status" value="1"/>
</dbReference>
<gene>
    <name evidence="2" type="ORF">M408DRAFT_317855</name>
</gene>
<reference evidence="2 3" key="1">
    <citation type="submission" date="2014-04" db="EMBL/GenBank/DDBJ databases">
        <authorList>
            <consortium name="DOE Joint Genome Institute"/>
            <person name="Kuo A."/>
            <person name="Zuccaro A."/>
            <person name="Kohler A."/>
            <person name="Nagy L.G."/>
            <person name="Floudas D."/>
            <person name="Copeland A."/>
            <person name="Barry K.W."/>
            <person name="Cichocki N."/>
            <person name="Veneault-Fourrey C."/>
            <person name="LaButti K."/>
            <person name="Lindquist E.A."/>
            <person name="Lipzen A."/>
            <person name="Lundell T."/>
            <person name="Morin E."/>
            <person name="Murat C."/>
            <person name="Sun H."/>
            <person name="Tunlid A."/>
            <person name="Henrissat B."/>
            <person name="Grigoriev I.V."/>
            <person name="Hibbett D.S."/>
            <person name="Martin F."/>
            <person name="Nordberg H.P."/>
            <person name="Cantor M.N."/>
            <person name="Hua S.X."/>
        </authorList>
    </citation>
    <scope>NUCLEOTIDE SEQUENCE [LARGE SCALE GENOMIC DNA]</scope>
    <source>
        <strain evidence="2 3">MAFF 305830</strain>
    </source>
</reference>
<dbReference type="AlphaFoldDB" id="A0A0C2X008"/>
<dbReference type="PROSITE" id="PS50181">
    <property type="entry name" value="FBOX"/>
    <property type="match status" value="1"/>
</dbReference>
<reference evidence="3" key="2">
    <citation type="submission" date="2015-01" db="EMBL/GenBank/DDBJ databases">
        <title>Evolutionary Origins and Diversification of the Mycorrhizal Mutualists.</title>
        <authorList>
            <consortium name="DOE Joint Genome Institute"/>
            <consortium name="Mycorrhizal Genomics Consortium"/>
            <person name="Kohler A."/>
            <person name="Kuo A."/>
            <person name="Nagy L.G."/>
            <person name="Floudas D."/>
            <person name="Copeland A."/>
            <person name="Barry K.W."/>
            <person name="Cichocki N."/>
            <person name="Veneault-Fourrey C."/>
            <person name="LaButti K."/>
            <person name="Lindquist E.A."/>
            <person name="Lipzen A."/>
            <person name="Lundell T."/>
            <person name="Morin E."/>
            <person name="Murat C."/>
            <person name="Riley R."/>
            <person name="Ohm R."/>
            <person name="Sun H."/>
            <person name="Tunlid A."/>
            <person name="Henrissat B."/>
            <person name="Grigoriev I.V."/>
            <person name="Hibbett D.S."/>
            <person name="Martin F."/>
        </authorList>
    </citation>
    <scope>NUCLEOTIDE SEQUENCE [LARGE SCALE GENOMIC DNA]</scope>
    <source>
        <strain evidence="3">MAFF 305830</strain>
    </source>
</reference>
<accession>A0A0C2X008</accession>
<dbReference type="Proteomes" id="UP000054097">
    <property type="component" value="Unassembled WGS sequence"/>
</dbReference>
<sequence>MPQKKERRVLVLLLCISANKTEISSRVITSIRPEEGRGRVTRSQTMLRKTRISNLPVELIREIFIRYNNLTRAPTLLLLVSRSWRDVALGLSSLWTTIHFWPEGNKKSVPPIDKTMHLPIVCISCAQLERATKRAGTALVSITVNTNGIEENVGVESWSSTRCQSLNIQHTYGNSVAFARLFRNLANLKELCMNNVVLNDPHELTEFFENIETCSPQLTKLEGTNTLLEAICKRPALLQRLRRLIIDSHSYKRITLTIDHEELFAHLIVLEELAWPFDTPFGSQRIATNLRTLSLRSCSILPNLSFPRLTSLTLLCDSHFRSDTEPIKLPLLTHFTFEGPWKWFAKLEAPNLLFLAISFWDSHYDKAPAPKALIRPRALEVTNKNDENVLIQLLRREWKDIEELSWVYRHMKMAMFGRALVDALSGNKHQGPLTQGLRRLTIKTIDPLLHGETTAAQTEAQLRKVASTRAKKGFALQSFRWVWDARLIYQDGIPFMDPGEEGLVIV</sequence>
<name>A0A0C2X008_SERVB</name>
<dbReference type="SUPFAM" id="SSF52058">
    <property type="entry name" value="L domain-like"/>
    <property type="match status" value="1"/>
</dbReference>
<proteinExistence type="predicted"/>
<dbReference type="InterPro" id="IPR001810">
    <property type="entry name" value="F-box_dom"/>
</dbReference>
<organism evidence="2 3">
    <name type="scientific">Serendipita vermifera MAFF 305830</name>
    <dbReference type="NCBI Taxonomy" id="933852"/>
    <lineage>
        <taxon>Eukaryota</taxon>
        <taxon>Fungi</taxon>
        <taxon>Dikarya</taxon>
        <taxon>Basidiomycota</taxon>
        <taxon>Agaricomycotina</taxon>
        <taxon>Agaricomycetes</taxon>
        <taxon>Sebacinales</taxon>
        <taxon>Serendipitaceae</taxon>
        <taxon>Serendipita</taxon>
    </lineage>
</organism>
<keyword evidence="3" id="KW-1185">Reference proteome</keyword>
<feature type="domain" description="F-box" evidence="1">
    <location>
        <begin position="49"/>
        <end position="98"/>
    </location>
</feature>
<dbReference type="OrthoDB" id="2900522at2759"/>
<dbReference type="HOGENOM" id="CLU_041588_0_0_1"/>